<reference evidence="1 2" key="1">
    <citation type="submission" date="2018-06" db="EMBL/GenBank/DDBJ databases">
        <title>Genomic Encyclopedia of Type Strains, Phase IV (KMG-IV): sequencing the most valuable type-strain genomes for metagenomic binning, comparative biology and taxonomic classification.</title>
        <authorList>
            <person name="Goeker M."/>
        </authorList>
    </citation>
    <scope>NUCLEOTIDE SEQUENCE [LARGE SCALE GENOMIC DNA]</scope>
    <source>
        <strain evidence="1 2">DSM 44599</strain>
    </source>
</reference>
<dbReference type="EMBL" id="QNRE01000004">
    <property type="protein sequence ID" value="RBO91314.1"/>
    <property type="molecule type" value="Genomic_DNA"/>
</dbReference>
<dbReference type="STRING" id="1210090.GCA_001613185_00923"/>
<gene>
    <name evidence="1" type="ORF">DFR74_10416</name>
</gene>
<sequence>MTRPVLQAAQEIATHLGPEWTAIERPSRLGAPAATLAGPDSMRLSLSLVDQRWRIDGELGDRWSDVPDGEKDTHVITASEAKSAQRLAGEIRRRLLPDYQRVLALAIERKRQHDERTALAHQQADRLSMLLGGHRYNKGLSSKFGDPYQRGGEFRVHGTYVQFEIRMPKGEADALAMAVARVLGQANAASDETAAQAEAELS</sequence>
<dbReference type="AlphaFoldDB" id="A0A366DPW6"/>
<name>A0A366DPW6_9NOCA</name>
<evidence type="ECO:0000313" key="1">
    <source>
        <dbReference type="EMBL" id="RBO91314.1"/>
    </source>
</evidence>
<protein>
    <submittedName>
        <fullName evidence="1">Uncharacterized protein</fullName>
    </submittedName>
</protein>
<organism evidence="1 2">
    <name type="scientific">Nocardia puris</name>
    <dbReference type="NCBI Taxonomy" id="208602"/>
    <lineage>
        <taxon>Bacteria</taxon>
        <taxon>Bacillati</taxon>
        <taxon>Actinomycetota</taxon>
        <taxon>Actinomycetes</taxon>
        <taxon>Mycobacteriales</taxon>
        <taxon>Nocardiaceae</taxon>
        <taxon>Nocardia</taxon>
    </lineage>
</organism>
<keyword evidence="2" id="KW-1185">Reference proteome</keyword>
<comment type="caution">
    <text evidence="1">The sequence shown here is derived from an EMBL/GenBank/DDBJ whole genome shotgun (WGS) entry which is preliminary data.</text>
</comment>
<evidence type="ECO:0000313" key="2">
    <source>
        <dbReference type="Proteomes" id="UP000252586"/>
    </source>
</evidence>
<accession>A0A366DPW6</accession>
<dbReference type="Proteomes" id="UP000252586">
    <property type="component" value="Unassembled WGS sequence"/>
</dbReference>
<proteinExistence type="predicted"/>